<feature type="region of interest" description="Disordered" evidence="5">
    <location>
        <begin position="247"/>
        <end position="277"/>
    </location>
</feature>
<keyword evidence="2 6" id="KW-0812">Transmembrane</keyword>
<dbReference type="Gene3D" id="1.20.1070.10">
    <property type="entry name" value="Rhodopsin 7-helix transmembrane proteins"/>
    <property type="match status" value="1"/>
</dbReference>
<dbReference type="OrthoDB" id="5591953at2759"/>
<feature type="transmembrane region" description="Helical" evidence="6">
    <location>
        <begin position="350"/>
        <end position="370"/>
    </location>
</feature>
<evidence type="ECO:0000256" key="1">
    <source>
        <dbReference type="ARBA" id="ARBA00004141"/>
    </source>
</evidence>
<gene>
    <name evidence="8" type="ORF">PBRASI_LOCUS2930</name>
</gene>
<dbReference type="EMBL" id="CAJVPI010000246">
    <property type="protein sequence ID" value="CAG8507418.1"/>
    <property type="molecule type" value="Genomic_DNA"/>
</dbReference>
<keyword evidence="3 6" id="KW-1133">Transmembrane helix</keyword>
<feature type="domain" description="G-protein coupled receptors family 1 profile" evidence="7">
    <location>
        <begin position="60"/>
        <end position="369"/>
    </location>
</feature>
<feature type="non-terminal residue" evidence="8">
    <location>
        <position position="1"/>
    </location>
</feature>
<dbReference type="GO" id="GO:0005886">
    <property type="term" value="C:plasma membrane"/>
    <property type="evidence" value="ECO:0007669"/>
    <property type="project" value="TreeGrafter"/>
</dbReference>
<sequence>AQVPTSSVSQTPNPTTFIVPPKINYNKTNGVSNGISEIDPTGSGILFVSGVITSFMNIFGCIVIFVLSYRTSKKLLEPLSPTQRFPLYMAVLDLLTAIFIIPNLLYPMIHNRLLPGAWCIVMGFGMSTLISMNMMLMAIIAVITYLSVCHKKTGASGAKDWALFASTILPSLSIAVITLAMNGYGPDTFWCFTQRSASGSQVNLVAMVAFAYIVTAVTTFCYLNVIKRIHNVESLLSAGILKKSPKSMSRRTSDIPMYNLNSPSISERHDERRNSRYTNKSASYQDLSLPAVLMASTVHRNLTKAEKRIAFKVTRATRRMSSYIFLQLIQYTPVIIYCLCLLVGANAAWVYVLTITILNLGGVAKAIAYVRNEHMTLKQSAVNPSKENASPEHSKRTALRPISSSMYESSREYLSPMTSTFKSGSSISFTSSVGEYSDDGSNGMIPIILSPTVSEMSTLTSARTLREGDRYSDNYYDNYSDRYSGRYSDRYSSGYSNRYSDDRSTVATTVDYPLSPVPPSPVSSLMNVVWNRSGDSSESANAVNRPVEEGYIHVDEEKVDPFLHSGWTEVEDENESIADNDEDRM</sequence>
<evidence type="ECO:0000256" key="5">
    <source>
        <dbReference type="SAM" id="MobiDB-lite"/>
    </source>
</evidence>
<evidence type="ECO:0000313" key="9">
    <source>
        <dbReference type="Proteomes" id="UP000789739"/>
    </source>
</evidence>
<dbReference type="AlphaFoldDB" id="A0A9N8ZUR0"/>
<dbReference type="PANTHER" id="PTHR23112">
    <property type="entry name" value="G PROTEIN-COUPLED RECEPTOR 157-RELATED"/>
    <property type="match status" value="1"/>
</dbReference>
<name>A0A9N8ZUR0_9GLOM</name>
<feature type="transmembrane region" description="Helical" evidence="6">
    <location>
        <begin position="129"/>
        <end position="149"/>
    </location>
</feature>
<dbReference type="Proteomes" id="UP000789739">
    <property type="component" value="Unassembled WGS sequence"/>
</dbReference>
<feature type="transmembrane region" description="Helical" evidence="6">
    <location>
        <begin position="323"/>
        <end position="344"/>
    </location>
</feature>
<feature type="transmembrane region" description="Helical" evidence="6">
    <location>
        <begin position="45"/>
        <end position="67"/>
    </location>
</feature>
<protein>
    <submittedName>
        <fullName evidence="8">9706_t:CDS:1</fullName>
    </submittedName>
</protein>
<evidence type="ECO:0000256" key="2">
    <source>
        <dbReference type="ARBA" id="ARBA00022692"/>
    </source>
</evidence>
<reference evidence="8" key="1">
    <citation type="submission" date="2021-06" db="EMBL/GenBank/DDBJ databases">
        <authorList>
            <person name="Kallberg Y."/>
            <person name="Tangrot J."/>
            <person name="Rosling A."/>
        </authorList>
    </citation>
    <scope>NUCLEOTIDE SEQUENCE</scope>
    <source>
        <strain evidence="8">BR232B</strain>
    </source>
</reference>
<keyword evidence="4 6" id="KW-0472">Membrane</keyword>
<dbReference type="PANTHER" id="PTHR23112:SF0">
    <property type="entry name" value="TRANSMEMBRANE PROTEIN 116"/>
    <property type="match status" value="1"/>
</dbReference>
<evidence type="ECO:0000313" key="8">
    <source>
        <dbReference type="EMBL" id="CAG8507418.1"/>
    </source>
</evidence>
<comment type="caution">
    <text evidence="8">The sequence shown here is derived from an EMBL/GenBank/DDBJ whole genome shotgun (WGS) entry which is preliminary data.</text>
</comment>
<dbReference type="InterPro" id="IPR017452">
    <property type="entry name" value="GPCR_Rhodpsn_7TM"/>
</dbReference>
<dbReference type="GO" id="GO:0004930">
    <property type="term" value="F:G protein-coupled receptor activity"/>
    <property type="evidence" value="ECO:0007669"/>
    <property type="project" value="TreeGrafter"/>
</dbReference>
<comment type="subcellular location">
    <subcellularLocation>
        <location evidence="1">Membrane</location>
        <topology evidence="1">Multi-pass membrane protein</topology>
    </subcellularLocation>
</comment>
<dbReference type="GO" id="GO:0007189">
    <property type="term" value="P:adenylate cyclase-activating G protein-coupled receptor signaling pathway"/>
    <property type="evidence" value="ECO:0007669"/>
    <property type="project" value="TreeGrafter"/>
</dbReference>
<dbReference type="PROSITE" id="PS50262">
    <property type="entry name" value="G_PROTEIN_RECEP_F1_2"/>
    <property type="match status" value="1"/>
</dbReference>
<feature type="transmembrane region" description="Helical" evidence="6">
    <location>
        <begin position="161"/>
        <end position="184"/>
    </location>
</feature>
<proteinExistence type="predicted"/>
<keyword evidence="9" id="KW-1185">Reference proteome</keyword>
<accession>A0A9N8ZUR0</accession>
<feature type="transmembrane region" description="Helical" evidence="6">
    <location>
        <begin position="87"/>
        <end position="109"/>
    </location>
</feature>
<organism evidence="8 9">
    <name type="scientific">Paraglomus brasilianum</name>
    <dbReference type="NCBI Taxonomy" id="144538"/>
    <lineage>
        <taxon>Eukaryota</taxon>
        <taxon>Fungi</taxon>
        <taxon>Fungi incertae sedis</taxon>
        <taxon>Mucoromycota</taxon>
        <taxon>Glomeromycotina</taxon>
        <taxon>Glomeromycetes</taxon>
        <taxon>Paraglomerales</taxon>
        <taxon>Paraglomeraceae</taxon>
        <taxon>Paraglomus</taxon>
    </lineage>
</organism>
<feature type="transmembrane region" description="Helical" evidence="6">
    <location>
        <begin position="204"/>
        <end position="225"/>
    </location>
</feature>
<evidence type="ECO:0000256" key="3">
    <source>
        <dbReference type="ARBA" id="ARBA00022989"/>
    </source>
</evidence>
<evidence type="ECO:0000256" key="4">
    <source>
        <dbReference type="ARBA" id="ARBA00023136"/>
    </source>
</evidence>
<evidence type="ECO:0000256" key="6">
    <source>
        <dbReference type="SAM" id="Phobius"/>
    </source>
</evidence>
<evidence type="ECO:0000259" key="7">
    <source>
        <dbReference type="PROSITE" id="PS50262"/>
    </source>
</evidence>
<dbReference type="SUPFAM" id="SSF81321">
    <property type="entry name" value="Family A G protein-coupled receptor-like"/>
    <property type="match status" value="1"/>
</dbReference>